<evidence type="ECO:0000313" key="2">
    <source>
        <dbReference type="EMBL" id="CAD2175139.1"/>
    </source>
</evidence>
<dbReference type="Proteomes" id="UP000580250">
    <property type="component" value="Unassembled WGS sequence"/>
</dbReference>
<keyword evidence="1" id="KW-1133">Transmembrane helix</keyword>
<dbReference type="InterPro" id="IPR029058">
    <property type="entry name" value="AB_hydrolase_fold"/>
</dbReference>
<protein>
    <submittedName>
        <fullName evidence="2">Uncharacterized protein</fullName>
    </submittedName>
</protein>
<accession>A0A6V7VJK7</accession>
<evidence type="ECO:0000313" key="3">
    <source>
        <dbReference type="Proteomes" id="UP000580250"/>
    </source>
</evidence>
<organism evidence="2 3">
    <name type="scientific">Meloidogyne enterolobii</name>
    <name type="common">Root-knot nematode worm</name>
    <name type="synonym">Meloidogyne mayaguensis</name>
    <dbReference type="NCBI Taxonomy" id="390850"/>
    <lineage>
        <taxon>Eukaryota</taxon>
        <taxon>Metazoa</taxon>
        <taxon>Ecdysozoa</taxon>
        <taxon>Nematoda</taxon>
        <taxon>Chromadorea</taxon>
        <taxon>Rhabditida</taxon>
        <taxon>Tylenchina</taxon>
        <taxon>Tylenchomorpha</taxon>
        <taxon>Tylenchoidea</taxon>
        <taxon>Meloidogynidae</taxon>
        <taxon>Meloidogyninae</taxon>
        <taxon>Meloidogyne</taxon>
    </lineage>
</organism>
<dbReference type="PANTHER" id="PTHR11440">
    <property type="entry name" value="LECITHIN-CHOLESTEROL ACYLTRANSFERASE-RELATED"/>
    <property type="match status" value="1"/>
</dbReference>
<dbReference type="InterPro" id="IPR003386">
    <property type="entry name" value="LACT/PDAT_acylTrfase"/>
</dbReference>
<dbReference type="EMBL" id="CAJEWN010000248">
    <property type="protein sequence ID" value="CAD2175139.1"/>
    <property type="molecule type" value="Genomic_DNA"/>
</dbReference>
<keyword evidence="1" id="KW-0472">Membrane</keyword>
<sequence length="435" mass="50082">MITGHKIIIYFLLKKNVFSFYFIFLLISKSTQNIFKYNLFHHSHPTEPKKPPNPIVIIPGDAGSRLRANLTGKPSTVHIFCDKTTKDYFDLWLNLELFSPLIIDCWADNMRLEFNVTTGMAQELEGVHVRVPGFGNTETIEWLDASRRSPSEYFAPIVESLVSWGYTRGINVVGAPYDWRRAPRELSKYFVKLKHLIESLFYKNGNQKIVIMAHSMGNCMANYFYHNFVNQAWKDKFLEGHISLAGAWGGSTQVIKVYASGYNMDHWRVVLPPSRLRTMQRSFTSSALLFPSPKLWGPNETFVITPRKNYSLSNIEDFFTDIEFPQGLEQWKSESPSLIIDPPGVKVYCIYGSEVKTPEQYIWYHNWLFPDYQPYISYGNGDGTVNLRSLSVCKQWSSDNNSGYQVNITVLDGADHMGILNDDRTIELIKNIIFK</sequence>
<dbReference type="OrthoDB" id="190846at2759"/>
<dbReference type="GO" id="GO:0006629">
    <property type="term" value="P:lipid metabolic process"/>
    <property type="evidence" value="ECO:0007669"/>
    <property type="project" value="InterPro"/>
</dbReference>
<dbReference type="GO" id="GO:0008374">
    <property type="term" value="F:O-acyltransferase activity"/>
    <property type="evidence" value="ECO:0007669"/>
    <property type="project" value="InterPro"/>
</dbReference>
<dbReference type="Pfam" id="PF02450">
    <property type="entry name" value="LCAT"/>
    <property type="match status" value="2"/>
</dbReference>
<dbReference type="SUPFAM" id="SSF53474">
    <property type="entry name" value="alpha/beta-Hydrolases"/>
    <property type="match status" value="1"/>
</dbReference>
<dbReference type="AlphaFoldDB" id="A0A6V7VJK7"/>
<reference evidence="2 3" key="1">
    <citation type="submission" date="2020-08" db="EMBL/GenBank/DDBJ databases">
        <authorList>
            <person name="Koutsovoulos G."/>
            <person name="Danchin GJ E."/>
        </authorList>
    </citation>
    <scope>NUCLEOTIDE SEQUENCE [LARGE SCALE GENOMIC DNA]</scope>
</reference>
<comment type="caution">
    <text evidence="2">The sequence shown here is derived from an EMBL/GenBank/DDBJ whole genome shotgun (WGS) entry which is preliminary data.</text>
</comment>
<proteinExistence type="predicted"/>
<gene>
    <name evidence="2" type="ORF">MENT_LOCUS26848</name>
</gene>
<evidence type="ECO:0000256" key="1">
    <source>
        <dbReference type="SAM" id="Phobius"/>
    </source>
</evidence>
<name>A0A6V7VJK7_MELEN</name>
<keyword evidence="1" id="KW-0812">Transmembrane</keyword>
<dbReference type="Gene3D" id="3.40.50.1820">
    <property type="entry name" value="alpha/beta hydrolase"/>
    <property type="match status" value="1"/>
</dbReference>
<feature type="transmembrane region" description="Helical" evidence="1">
    <location>
        <begin position="7"/>
        <end position="27"/>
    </location>
</feature>